<keyword evidence="1" id="KW-0472">Membrane</keyword>
<keyword evidence="1" id="KW-1133">Transmembrane helix</keyword>
<feature type="transmembrane region" description="Helical" evidence="1">
    <location>
        <begin position="12"/>
        <end position="33"/>
    </location>
</feature>
<dbReference type="EMBL" id="CP002106">
    <property type="protein sequence ID" value="ADK68016.1"/>
    <property type="molecule type" value="Genomic_DNA"/>
</dbReference>
<dbReference type="HOGENOM" id="CLU_1990384_0_0_11"/>
<dbReference type="eggNOG" id="ENOG5031UW8">
    <property type="taxonomic scope" value="Bacteria"/>
</dbReference>
<feature type="transmembrane region" description="Helical" evidence="1">
    <location>
        <begin position="95"/>
        <end position="114"/>
    </location>
</feature>
<keyword evidence="3" id="KW-1185">Reference proteome</keyword>
<evidence type="ECO:0000313" key="3">
    <source>
        <dbReference type="Proteomes" id="UP000000333"/>
    </source>
</evidence>
<gene>
    <name evidence="2" type="ordered locus">Olsu_0905</name>
</gene>
<proteinExistence type="predicted"/>
<dbReference type="GeneID" id="78512324"/>
<evidence type="ECO:0000313" key="2">
    <source>
        <dbReference type="EMBL" id="ADK68016.1"/>
    </source>
</evidence>
<organism evidence="2 3">
    <name type="scientific">Olsenella uli (strain ATCC 49627 / DSM 7084 / CCUG 31166 / CIP 109912 / JCM 12494 / LMG 11480 / NCIMB 702895 / VPI D76D-27C)</name>
    <name type="common">Lactobacillus uli</name>
    <dbReference type="NCBI Taxonomy" id="633147"/>
    <lineage>
        <taxon>Bacteria</taxon>
        <taxon>Bacillati</taxon>
        <taxon>Actinomycetota</taxon>
        <taxon>Coriobacteriia</taxon>
        <taxon>Coriobacteriales</taxon>
        <taxon>Atopobiaceae</taxon>
        <taxon>Olsenella</taxon>
    </lineage>
</organism>
<accession>E1R052</accession>
<dbReference type="AlphaFoldDB" id="E1R052"/>
<feature type="transmembrane region" description="Helical" evidence="1">
    <location>
        <begin position="69"/>
        <end position="89"/>
    </location>
</feature>
<reference evidence="2 3" key="1">
    <citation type="journal article" date="2010" name="Stand. Genomic Sci.">
        <title>Complete genome sequence of Olsenella uli type strain (VPI D76D-27C).</title>
        <authorList>
            <person name="Goker M."/>
            <person name="Held B."/>
            <person name="Lucas S."/>
            <person name="Nolan M."/>
            <person name="Yasawong M."/>
            <person name="Glavina Del Rio T."/>
            <person name="Tice H."/>
            <person name="Cheng J.F."/>
            <person name="Bruce D."/>
            <person name="Detter J.C."/>
            <person name="Tapia R."/>
            <person name="Han C."/>
            <person name="Goodwin L."/>
            <person name="Pitluck S."/>
            <person name="Liolios K."/>
            <person name="Ivanova N."/>
            <person name="Mavromatis K."/>
            <person name="Mikhailova N."/>
            <person name="Pati A."/>
            <person name="Chen A."/>
            <person name="Palaniappan K."/>
            <person name="Land M."/>
            <person name="Hauser L."/>
            <person name="Chang Y.J."/>
            <person name="Jeffries C.D."/>
            <person name="Rohde M."/>
            <person name="Sikorski J."/>
            <person name="Pukall R."/>
            <person name="Woyke T."/>
            <person name="Bristow J."/>
            <person name="Eisen J.A."/>
            <person name="Markowitz V."/>
            <person name="Hugenholtz P."/>
            <person name="Kyrpides N.C."/>
            <person name="Klenk H.P."/>
            <person name="Lapidus A."/>
        </authorList>
    </citation>
    <scope>NUCLEOTIDE SEQUENCE [LARGE SCALE GENOMIC DNA]</scope>
    <source>
        <strain evidence="3">ATCC 49627 / DSM 7084 / CIP 109912 / JCM 12494 / NCIMB 702895 / VPI D76D-27C</strain>
    </source>
</reference>
<evidence type="ECO:0000256" key="1">
    <source>
        <dbReference type="SAM" id="Phobius"/>
    </source>
</evidence>
<name>E1R052_OLSUV</name>
<sequence length="125" mass="13376">MNAQARNVKMACIATLVFGVIALAVSILFITQFPTNVRSYVSTVDSVAMIYLGFQGARMINVPSNAAKIMQSSSVIVLLSFVCGAFLMISPDKIILQLIIGGLGLVLPLLVFVLSRKMVVAQNKA</sequence>
<dbReference type="RefSeq" id="WP_013251768.1">
    <property type="nucleotide sequence ID" value="NC_014363.1"/>
</dbReference>
<protein>
    <submittedName>
        <fullName evidence="2">Uncharacterized protein</fullName>
    </submittedName>
</protein>
<dbReference type="KEGG" id="ols:Olsu_0905"/>
<dbReference type="Proteomes" id="UP000000333">
    <property type="component" value="Chromosome"/>
</dbReference>
<keyword evidence="1" id="KW-0812">Transmembrane</keyword>
<feature type="transmembrane region" description="Helical" evidence="1">
    <location>
        <begin position="39"/>
        <end position="57"/>
    </location>
</feature>